<gene>
    <name evidence="2" type="ORF">Cvel_9555</name>
</gene>
<reference evidence="2" key="1">
    <citation type="submission" date="2014-11" db="EMBL/GenBank/DDBJ databases">
        <authorList>
            <person name="Otto D Thomas"/>
            <person name="Naeem Raeece"/>
        </authorList>
    </citation>
    <scope>NUCLEOTIDE SEQUENCE</scope>
</reference>
<feature type="region of interest" description="Disordered" evidence="1">
    <location>
        <begin position="1"/>
        <end position="30"/>
    </location>
</feature>
<accession>A0A0G4HYT1</accession>
<protein>
    <submittedName>
        <fullName evidence="2">Uncharacterized protein</fullName>
    </submittedName>
</protein>
<dbReference type="EMBL" id="CDMZ01004420">
    <property type="protein sequence ID" value="CEM49697.1"/>
    <property type="molecule type" value="Genomic_DNA"/>
</dbReference>
<evidence type="ECO:0000313" key="2">
    <source>
        <dbReference type="EMBL" id="CEM49697.1"/>
    </source>
</evidence>
<name>A0A0G4HYT1_9ALVE</name>
<feature type="region of interest" description="Disordered" evidence="1">
    <location>
        <begin position="117"/>
        <end position="146"/>
    </location>
</feature>
<evidence type="ECO:0000256" key="1">
    <source>
        <dbReference type="SAM" id="MobiDB-lite"/>
    </source>
</evidence>
<feature type="compositionally biased region" description="Gly residues" evidence="1">
    <location>
        <begin position="1"/>
        <end position="12"/>
    </location>
</feature>
<organism evidence="2">
    <name type="scientific">Chromera velia CCMP2878</name>
    <dbReference type="NCBI Taxonomy" id="1169474"/>
    <lineage>
        <taxon>Eukaryota</taxon>
        <taxon>Sar</taxon>
        <taxon>Alveolata</taxon>
        <taxon>Colpodellida</taxon>
        <taxon>Chromeraceae</taxon>
        <taxon>Chromera</taxon>
    </lineage>
</organism>
<sequence length="146" mass="15926">MFGFLGSGGAKGKGQNPSDDDPHPTDQDGNVLAVLQESSPYDIPDIQEKTPQEVFEQLLLHWEKMDELHFEVREKTLDNLSPIDADALDSYHSFIDAPEHDEPTIVKMMGFALNRFSSPVSDADHGDDGAAPPGPSKAKGSSAHQR</sequence>
<dbReference type="AlphaFoldDB" id="A0A0G4HYT1"/>
<proteinExistence type="predicted"/>
<feature type="compositionally biased region" description="Low complexity" evidence="1">
    <location>
        <begin position="136"/>
        <end position="146"/>
    </location>
</feature>
<dbReference type="VEuPathDB" id="CryptoDB:Cvel_9555"/>